<evidence type="ECO:0000313" key="1">
    <source>
        <dbReference type="EMBL" id="KAJ7778354.1"/>
    </source>
</evidence>
<keyword evidence="3" id="KW-1185">Reference proteome</keyword>
<dbReference type="EMBL" id="JARKIB010000007">
    <property type="protein sequence ID" value="KAJ7778356.1"/>
    <property type="molecule type" value="Genomic_DNA"/>
</dbReference>
<organism evidence="2 3">
    <name type="scientific">Mycena metata</name>
    <dbReference type="NCBI Taxonomy" id="1033252"/>
    <lineage>
        <taxon>Eukaryota</taxon>
        <taxon>Fungi</taxon>
        <taxon>Dikarya</taxon>
        <taxon>Basidiomycota</taxon>
        <taxon>Agaricomycotina</taxon>
        <taxon>Agaricomycetes</taxon>
        <taxon>Agaricomycetidae</taxon>
        <taxon>Agaricales</taxon>
        <taxon>Marasmiineae</taxon>
        <taxon>Mycenaceae</taxon>
        <taxon>Mycena</taxon>
    </lineage>
</organism>
<accession>A0AAD7K4Q1</accession>
<evidence type="ECO:0000313" key="2">
    <source>
        <dbReference type="EMBL" id="KAJ7778356.1"/>
    </source>
</evidence>
<comment type="caution">
    <text evidence="2">The sequence shown here is derived from an EMBL/GenBank/DDBJ whole genome shotgun (WGS) entry which is preliminary data.</text>
</comment>
<dbReference type="Proteomes" id="UP001215598">
    <property type="component" value="Unassembled WGS sequence"/>
</dbReference>
<evidence type="ECO:0000313" key="3">
    <source>
        <dbReference type="Proteomes" id="UP001215598"/>
    </source>
</evidence>
<proteinExistence type="predicted"/>
<dbReference type="AlphaFoldDB" id="A0AAD7K4Q1"/>
<gene>
    <name evidence="1" type="ORF">B0H16DRAFT_1448974</name>
    <name evidence="2" type="ORF">B0H16DRAFT_1448978</name>
</gene>
<name>A0AAD7K4Q1_9AGAR</name>
<protein>
    <submittedName>
        <fullName evidence="2">Uncharacterized protein</fullName>
    </submittedName>
</protein>
<dbReference type="EMBL" id="JARKIB010000007">
    <property type="protein sequence ID" value="KAJ7778354.1"/>
    <property type="molecule type" value="Genomic_DNA"/>
</dbReference>
<sequence length="294" mass="32432">MSGGSKRTAKDEVTDVGSQNDGFRVKPAMDFNFWVPNLVVGRAGRNFMEAVELTASGPIALHTVKLNSLLSCIHPRKIEFNSALCRAQMGQIIISLLPLCGVLTVHPLQLLFLGGRCTDPEIPSPRRDQFHLKSRGGGQTNGLRPLFAWPARTNGKKLAHPAHLRLAKPARLRSKVTYRTMLSVFCLTTHTSARAGGHGSDRRWAVKVQPGPSLLAPQKNYATAPAPVYKIPFYYLSFFLSGLARTYSLTALDTMLGRRTAPAMVGTQDEERARGGWVQYEVRVRTHLLPPHTL</sequence>
<reference evidence="2" key="1">
    <citation type="submission" date="2023-03" db="EMBL/GenBank/DDBJ databases">
        <title>Massive genome expansion in bonnet fungi (Mycena s.s.) driven by repeated elements and novel gene families across ecological guilds.</title>
        <authorList>
            <consortium name="Lawrence Berkeley National Laboratory"/>
            <person name="Harder C.B."/>
            <person name="Miyauchi S."/>
            <person name="Viragh M."/>
            <person name="Kuo A."/>
            <person name="Thoen E."/>
            <person name="Andreopoulos B."/>
            <person name="Lu D."/>
            <person name="Skrede I."/>
            <person name="Drula E."/>
            <person name="Henrissat B."/>
            <person name="Morin E."/>
            <person name="Kohler A."/>
            <person name="Barry K."/>
            <person name="LaButti K."/>
            <person name="Morin E."/>
            <person name="Salamov A."/>
            <person name="Lipzen A."/>
            <person name="Mereny Z."/>
            <person name="Hegedus B."/>
            <person name="Baldrian P."/>
            <person name="Stursova M."/>
            <person name="Weitz H."/>
            <person name="Taylor A."/>
            <person name="Grigoriev I.V."/>
            <person name="Nagy L.G."/>
            <person name="Martin F."/>
            <person name="Kauserud H."/>
        </authorList>
    </citation>
    <scope>NUCLEOTIDE SEQUENCE</scope>
    <source>
        <strain evidence="2">CBHHK182m</strain>
    </source>
</reference>